<dbReference type="eggNOG" id="ENOG502SD1A">
    <property type="taxonomic scope" value="Eukaryota"/>
</dbReference>
<evidence type="ECO:0000313" key="3">
    <source>
        <dbReference type="Proteomes" id="UP000019132"/>
    </source>
</evidence>
<dbReference type="InParanoid" id="K3WSA9"/>
<dbReference type="OMA" id="CISPRER"/>
<dbReference type="AlphaFoldDB" id="K3WSA9"/>
<dbReference type="PANTHER" id="PTHR43404">
    <property type="entry name" value="LIPOPOLYSACCHARIDE CHOLINEPHOSPHOTRANSFERASE LICD"/>
    <property type="match status" value="1"/>
</dbReference>
<dbReference type="PANTHER" id="PTHR43404:SF1">
    <property type="entry name" value="MNN4P"/>
    <property type="match status" value="1"/>
</dbReference>
<name>K3WSA9_GLOUD</name>
<evidence type="ECO:0000259" key="1">
    <source>
        <dbReference type="Pfam" id="PF04991"/>
    </source>
</evidence>
<proteinExistence type="predicted"/>
<dbReference type="EnsemblProtists" id="PYU1_T007853">
    <property type="protein sequence ID" value="PYU1_T007853"/>
    <property type="gene ID" value="PYU1_G007837"/>
</dbReference>
<dbReference type="GO" id="GO:0009100">
    <property type="term" value="P:glycoprotein metabolic process"/>
    <property type="evidence" value="ECO:0007669"/>
    <property type="project" value="UniProtKB-ARBA"/>
</dbReference>
<dbReference type="InterPro" id="IPR007074">
    <property type="entry name" value="LicD/FKTN/FKRP_NTP_transf"/>
</dbReference>
<protein>
    <recommendedName>
        <fullName evidence="1">LicD/FKTN/FKRP nucleotidyltransferase domain-containing protein</fullName>
    </recommendedName>
</protein>
<evidence type="ECO:0000313" key="2">
    <source>
        <dbReference type="EnsemblProtists" id="PYU1_T007853"/>
    </source>
</evidence>
<reference evidence="3" key="2">
    <citation type="submission" date="2010-04" db="EMBL/GenBank/DDBJ databases">
        <authorList>
            <person name="Buell R."/>
            <person name="Hamilton J."/>
            <person name="Hostetler J."/>
        </authorList>
    </citation>
    <scope>NUCLEOTIDE SEQUENCE [LARGE SCALE GENOMIC DNA]</scope>
    <source>
        <strain evidence="3">DAOM:BR144</strain>
    </source>
</reference>
<dbReference type="Pfam" id="PF04991">
    <property type="entry name" value="LicD"/>
    <property type="match status" value="1"/>
</dbReference>
<dbReference type="Proteomes" id="UP000019132">
    <property type="component" value="Unassembled WGS sequence"/>
</dbReference>
<dbReference type="EMBL" id="GL376617">
    <property type="status" value="NOT_ANNOTATED_CDS"/>
    <property type="molecule type" value="Genomic_DNA"/>
</dbReference>
<sequence>MDESHFDAQYFNPSACISPRERTETILSLVKTLTKLLDERDLDYWLDSGTLLGQSRQQSVILWDNDADIGITMQTYTFLRDNAMKPSIASASSYELQVYESDVNPGLDRDWNIPARFVDTKFGLYVDLFVFTESTANGIALLGTTPSSSWVECVKCIQTSTFAKWFIVPKDYVFPLIPCPLGDFEALCPAKRTLYLAHLYGADFRSEKPS</sequence>
<keyword evidence="3" id="KW-1185">Reference proteome</keyword>
<organism evidence="2 3">
    <name type="scientific">Globisporangium ultimum (strain ATCC 200006 / CBS 805.95 / DAOM BR144)</name>
    <name type="common">Pythium ultimum</name>
    <dbReference type="NCBI Taxonomy" id="431595"/>
    <lineage>
        <taxon>Eukaryota</taxon>
        <taxon>Sar</taxon>
        <taxon>Stramenopiles</taxon>
        <taxon>Oomycota</taxon>
        <taxon>Peronosporomycetes</taxon>
        <taxon>Pythiales</taxon>
        <taxon>Pythiaceae</taxon>
        <taxon>Globisporangium</taxon>
    </lineage>
</organism>
<dbReference type="HOGENOM" id="CLU_080041_1_0_1"/>
<accession>K3WSA9</accession>
<reference evidence="3" key="1">
    <citation type="journal article" date="2010" name="Genome Biol.">
        <title>Genome sequence of the necrotrophic plant pathogen Pythium ultimum reveals original pathogenicity mechanisms and effector repertoire.</title>
        <authorList>
            <person name="Levesque C.A."/>
            <person name="Brouwer H."/>
            <person name="Cano L."/>
            <person name="Hamilton J.P."/>
            <person name="Holt C."/>
            <person name="Huitema E."/>
            <person name="Raffaele S."/>
            <person name="Robideau G.P."/>
            <person name="Thines M."/>
            <person name="Win J."/>
            <person name="Zerillo M.M."/>
            <person name="Beakes G.W."/>
            <person name="Boore J.L."/>
            <person name="Busam D."/>
            <person name="Dumas B."/>
            <person name="Ferriera S."/>
            <person name="Fuerstenberg S.I."/>
            <person name="Gachon C.M."/>
            <person name="Gaulin E."/>
            <person name="Govers F."/>
            <person name="Grenville-Briggs L."/>
            <person name="Horner N."/>
            <person name="Hostetler J."/>
            <person name="Jiang R.H."/>
            <person name="Johnson J."/>
            <person name="Krajaejun T."/>
            <person name="Lin H."/>
            <person name="Meijer H.J."/>
            <person name="Moore B."/>
            <person name="Morris P."/>
            <person name="Phuntmart V."/>
            <person name="Puiu D."/>
            <person name="Shetty J."/>
            <person name="Stajich J.E."/>
            <person name="Tripathy S."/>
            <person name="Wawra S."/>
            <person name="van West P."/>
            <person name="Whitty B.R."/>
            <person name="Coutinho P.M."/>
            <person name="Henrissat B."/>
            <person name="Martin F."/>
            <person name="Thomas P.D."/>
            <person name="Tyler B.M."/>
            <person name="De Vries R.P."/>
            <person name="Kamoun S."/>
            <person name="Yandell M."/>
            <person name="Tisserat N."/>
            <person name="Buell C.R."/>
        </authorList>
    </citation>
    <scope>NUCLEOTIDE SEQUENCE</scope>
    <source>
        <strain evidence="3">DAOM:BR144</strain>
    </source>
</reference>
<dbReference type="VEuPathDB" id="FungiDB:PYU1_G007837"/>
<reference evidence="2" key="3">
    <citation type="submission" date="2015-02" db="UniProtKB">
        <authorList>
            <consortium name="EnsemblProtists"/>
        </authorList>
    </citation>
    <scope>IDENTIFICATION</scope>
    <source>
        <strain evidence="2">DAOM BR144</strain>
    </source>
</reference>
<feature type="domain" description="LicD/FKTN/FKRP nucleotidyltransferase" evidence="1">
    <location>
        <begin position="39"/>
        <end position="110"/>
    </location>
</feature>
<dbReference type="InterPro" id="IPR052942">
    <property type="entry name" value="LPS_cholinephosphotransferase"/>
</dbReference>